<dbReference type="InterPro" id="IPR001431">
    <property type="entry name" value="Pept_M16_Zn_BS"/>
</dbReference>
<comment type="caution">
    <text evidence="6">The sequence shown here is derived from an EMBL/GenBank/DDBJ whole genome shotgun (WGS) entry which is preliminary data.</text>
</comment>
<dbReference type="EMBL" id="JGDB01000012">
    <property type="protein sequence ID" value="EXY92837.1"/>
    <property type="molecule type" value="Genomic_DNA"/>
</dbReference>
<evidence type="ECO:0000256" key="2">
    <source>
        <dbReference type="ARBA" id="ARBA00007261"/>
    </source>
</evidence>
<gene>
    <name evidence="6" type="ORF">M125_0445</name>
</gene>
<dbReference type="GO" id="GO:0046872">
    <property type="term" value="F:metal ion binding"/>
    <property type="evidence" value="ECO:0007669"/>
    <property type="project" value="InterPro"/>
</dbReference>
<accession>A0A015UDG3</accession>
<dbReference type="InterPro" id="IPR011249">
    <property type="entry name" value="Metalloenz_LuxS/M16"/>
</dbReference>
<dbReference type="Proteomes" id="UP000020773">
    <property type="component" value="Unassembled WGS sequence"/>
</dbReference>
<dbReference type="PATRIC" id="fig|1339316.3.peg.440"/>
<dbReference type="SUPFAM" id="SSF63411">
    <property type="entry name" value="LuxS/MPP-like metallohydrolase"/>
    <property type="match status" value="2"/>
</dbReference>
<protein>
    <submittedName>
        <fullName evidence="6">Peptidase M16 inactive domain protein</fullName>
    </submittedName>
</protein>
<evidence type="ECO:0000256" key="3">
    <source>
        <dbReference type="RuleBase" id="RU004447"/>
    </source>
</evidence>
<evidence type="ECO:0000313" key="7">
    <source>
        <dbReference type="Proteomes" id="UP000020773"/>
    </source>
</evidence>
<feature type="domain" description="Peptidase M16 N-terminal" evidence="4">
    <location>
        <begin position="19"/>
        <end position="158"/>
    </location>
</feature>
<dbReference type="PANTHER" id="PTHR11851">
    <property type="entry name" value="METALLOPROTEASE"/>
    <property type="match status" value="1"/>
</dbReference>
<organism evidence="6 7">
    <name type="scientific">Bacteroides fragilis str. 3998T(B)3</name>
    <dbReference type="NCBI Taxonomy" id="1339316"/>
    <lineage>
        <taxon>Bacteria</taxon>
        <taxon>Pseudomonadati</taxon>
        <taxon>Bacteroidota</taxon>
        <taxon>Bacteroidia</taxon>
        <taxon>Bacteroidales</taxon>
        <taxon>Bacteroidaceae</taxon>
        <taxon>Bacteroides</taxon>
    </lineage>
</organism>
<dbReference type="AlphaFoldDB" id="A0A015UDG3"/>
<dbReference type="PROSITE" id="PS00143">
    <property type="entry name" value="INSULINASE"/>
    <property type="match status" value="1"/>
</dbReference>
<evidence type="ECO:0000259" key="4">
    <source>
        <dbReference type="Pfam" id="PF00675"/>
    </source>
</evidence>
<dbReference type="Gene3D" id="3.30.830.10">
    <property type="entry name" value="Metalloenzyme, LuxS/M16 peptidase-like"/>
    <property type="match status" value="2"/>
</dbReference>
<dbReference type="InterPro" id="IPR050361">
    <property type="entry name" value="MPP/UQCRC_Complex"/>
</dbReference>
<feature type="domain" description="Peptidase M16 C-terminal" evidence="5">
    <location>
        <begin position="168"/>
        <end position="341"/>
    </location>
</feature>
<dbReference type="InterPro" id="IPR007863">
    <property type="entry name" value="Peptidase_M16_C"/>
</dbReference>
<dbReference type="Pfam" id="PF00675">
    <property type="entry name" value="Peptidase_M16"/>
    <property type="match status" value="1"/>
</dbReference>
<proteinExistence type="inferred from homology"/>
<reference evidence="6 7" key="1">
    <citation type="submission" date="2014-02" db="EMBL/GenBank/DDBJ databases">
        <authorList>
            <person name="Sears C."/>
            <person name="Carroll K."/>
            <person name="Sack B.R."/>
            <person name="Qadri F."/>
            <person name="Myers L.L."/>
            <person name="Chung G.-T."/>
            <person name="Escheverria P."/>
            <person name="Fraser C.M."/>
            <person name="Sadzewicz L."/>
            <person name="Shefchek K.A."/>
            <person name="Tallon L."/>
            <person name="Das S.P."/>
            <person name="Daugherty S."/>
            <person name="Mongodin E.F."/>
        </authorList>
    </citation>
    <scope>NUCLEOTIDE SEQUENCE [LARGE SCALE GENOMIC DNA]</scope>
    <source>
        <strain evidence="7">3998T(B)3</strain>
    </source>
</reference>
<sequence>MQYNIHTLSNGLRIIHEPSSSKVAYCGFAVDAGTRDEAENEQGMAHFVEHLIFKGTRKRKAWHILNRMENVGGDLNAYTNKEETVIYSAFLTEHFGRALELLADIVFHSTFPQNEIEKETEVIIDEIQSYEDTPSELIFDDFEDMIFRNHPLGRNILGRPDLLKKFRSEDAMAFTSRFYQPSNMVFFVLGDFNFQKIVRQVEKLLVDLPLVTVENQRTIPPLYVPEQLVVHKETHQAHVMIGSRGYNAYDDKRTALYLLNNILGGPGMNSRLNVSLRERRGLVYTVESNLTSYTDTGAFCIYFGTDPEDVDTCLKLTYKELKRMRDVKMTSSQLMAAKKQLIGQIGVASDNNENNALGMAKTFLHYNKYESSESVFRRIEALTAEGLLEVANEMFAEEYLSTLIYR</sequence>
<evidence type="ECO:0000256" key="1">
    <source>
        <dbReference type="ARBA" id="ARBA00001947"/>
    </source>
</evidence>
<dbReference type="GO" id="GO:0004222">
    <property type="term" value="F:metalloendopeptidase activity"/>
    <property type="evidence" value="ECO:0007669"/>
    <property type="project" value="InterPro"/>
</dbReference>
<comment type="cofactor">
    <cofactor evidence="1">
        <name>Zn(2+)</name>
        <dbReference type="ChEBI" id="CHEBI:29105"/>
    </cofactor>
</comment>
<dbReference type="GeneID" id="60367958"/>
<dbReference type="PANTHER" id="PTHR11851:SF49">
    <property type="entry name" value="MITOCHONDRIAL-PROCESSING PEPTIDASE SUBUNIT ALPHA"/>
    <property type="match status" value="1"/>
</dbReference>
<dbReference type="Pfam" id="PF05193">
    <property type="entry name" value="Peptidase_M16_C"/>
    <property type="match status" value="1"/>
</dbReference>
<dbReference type="InterPro" id="IPR011765">
    <property type="entry name" value="Pept_M16_N"/>
</dbReference>
<dbReference type="RefSeq" id="WP_008769163.1">
    <property type="nucleotide sequence ID" value="NZ_JGDB01000012.1"/>
</dbReference>
<comment type="similarity">
    <text evidence="2 3">Belongs to the peptidase M16 family.</text>
</comment>
<name>A0A015UDG3_BACFG</name>
<dbReference type="GO" id="GO:0006508">
    <property type="term" value="P:proteolysis"/>
    <property type="evidence" value="ECO:0007669"/>
    <property type="project" value="InterPro"/>
</dbReference>
<evidence type="ECO:0000259" key="5">
    <source>
        <dbReference type="Pfam" id="PF05193"/>
    </source>
</evidence>
<evidence type="ECO:0000313" key="6">
    <source>
        <dbReference type="EMBL" id="EXY92837.1"/>
    </source>
</evidence>